<dbReference type="Proteomes" id="UP001151002">
    <property type="component" value="Unassembled WGS sequence"/>
</dbReference>
<keyword evidence="1" id="KW-0812">Transmembrane</keyword>
<keyword evidence="1" id="KW-0472">Membrane</keyword>
<keyword evidence="3" id="KW-1185">Reference proteome</keyword>
<keyword evidence="1" id="KW-1133">Transmembrane helix</keyword>
<accession>A0ABT4BG28</accession>
<evidence type="ECO:0000313" key="3">
    <source>
        <dbReference type="Proteomes" id="UP001151002"/>
    </source>
</evidence>
<evidence type="ECO:0000256" key="1">
    <source>
        <dbReference type="SAM" id="Phobius"/>
    </source>
</evidence>
<dbReference type="EMBL" id="JAPNTZ010000027">
    <property type="protein sequence ID" value="MCY1145494.1"/>
    <property type="molecule type" value="Genomic_DNA"/>
</dbReference>
<feature type="transmembrane region" description="Helical" evidence="1">
    <location>
        <begin position="21"/>
        <end position="44"/>
    </location>
</feature>
<reference evidence="2" key="1">
    <citation type="submission" date="2022-11" db="EMBL/GenBank/DDBJ databases">
        <authorList>
            <person name="Somphong A."/>
            <person name="Phongsopitanun W."/>
        </authorList>
    </citation>
    <scope>NUCLEOTIDE SEQUENCE</scope>
    <source>
        <strain evidence="2">Pm04-4</strain>
    </source>
</reference>
<gene>
    <name evidence="2" type="ORF">OWR29_46465</name>
</gene>
<dbReference type="RefSeq" id="WP_267570114.1">
    <property type="nucleotide sequence ID" value="NZ_JAPNTZ010000027.1"/>
</dbReference>
<evidence type="ECO:0000313" key="2">
    <source>
        <dbReference type="EMBL" id="MCY1145494.1"/>
    </source>
</evidence>
<organism evidence="2 3">
    <name type="scientific">Paractinoplanes pyxinae</name>
    <dbReference type="NCBI Taxonomy" id="2997416"/>
    <lineage>
        <taxon>Bacteria</taxon>
        <taxon>Bacillati</taxon>
        <taxon>Actinomycetota</taxon>
        <taxon>Actinomycetes</taxon>
        <taxon>Micromonosporales</taxon>
        <taxon>Micromonosporaceae</taxon>
        <taxon>Paractinoplanes</taxon>
    </lineage>
</organism>
<proteinExistence type="predicted"/>
<protein>
    <submittedName>
        <fullName evidence="2">Uncharacterized protein</fullName>
    </submittedName>
</protein>
<name>A0ABT4BG28_9ACTN</name>
<feature type="transmembrane region" description="Helical" evidence="1">
    <location>
        <begin position="85"/>
        <end position="106"/>
    </location>
</feature>
<feature type="transmembrane region" description="Helical" evidence="1">
    <location>
        <begin position="56"/>
        <end position="78"/>
    </location>
</feature>
<comment type="caution">
    <text evidence="2">The sequence shown here is derived from an EMBL/GenBank/DDBJ whole genome shotgun (WGS) entry which is preliminary data.</text>
</comment>
<sequence>MSDWQDWYTPPAEQSATEDRAWRGAAAAAVPHVVILLAMMWGVLGADGADRAYAALYGLVELYVVPVAVVVTLFLAVSRRRDARLPMAVVTLVGSVVVSLATLIIGNGSTWT</sequence>